<dbReference type="GO" id="GO:0006227">
    <property type="term" value="P:dUDP biosynthetic process"/>
    <property type="evidence" value="ECO:0007669"/>
    <property type="project" value="TreeGrafter"/>
</dbReference>
<comment type="catalytic activity">
    <reaction evidence="7 8">
        <text>dTMP + ATP = dTDP + ADP</text>
        <dbReference type="Rhea" id="RHEA:13517"/>
        <dbReference type="ChEBI" id="CHEBI:30616"/>
        <dbReference type="ChEBI" id="CHEBI:58369"/>
        <dbReference type="ChEBI" id="CHEBI:63528"/>
        <dbReference type="ChEBI" id="CHEBI:456216"/>
        <dbReference type="EC" id="2.7.4.9"/>
    </reaction>
</comment>
<proteinExistence type="inferred from homology"/>
<evidence type="ECO:0000313" key="11">
    <source>
        <dbReference type="Proteomes" id="UP000192902"/>
    </source>
</evidence>
<organism evidence="10 11">
    <name type="scientific">Campylobacter cuniculorum DSM 23162 = LMG 24588</name>
    <dbReference type="NCBI Taxonomy" id="1121267"/>
    <lineage>
        <taxon>Bacteria</taxon>
        <taxon>Pseudomonadati</taxon>
        <taxon>Campylobacterota</taxon>
        <taxon>Epsilonproteobacteria</taxon>
        <taxon>Campylobacterales</taxon>
        <taxon>Campylobacteraceae</taxon>
        <taxon>Campylobacter</taxon>
    </lineage>
</organism>
<evidence type="ECO:0000259" key="9">
    <source>
        <dbReference type="Pfam" id="PF02223"/>
    </source>
</evidence>
<sequence>MYVAIEGIDCMGKSTQIALLKEKFKDAIFTQEPGATELGKHLRELLLLKPYTMSKKSEFLLFLADRSQHYEEILSQNKNKLIISDRSFISGMAYAKDFDKNFLFELNDFALNHFFPEKIIFLQGSKELIEKRLSQKKLDDIEQRGVKYFLEIQKELTSVLELIEKKIKTRILSLNAQDSKENLHKQIKDFIDD</sequence>
<dbReference type="RefSeq" id="WP_027306450.1">
    <property type="nucleotide sequence ID" value="NZ_CP020867.1"/>
</dbReference>
<keyword evidence="3 8" id="KW-0545">Nucleotide biosynthesis</keyword>
<keyword evidence="6 8" id="KW-0067">ATP-binding</keyword>
<dbReference type="KEGG" id="ccun:CCUN_0902"/>
<dbReference type="CDD" id="cd01672">
    <property type="entry name" value="TMPK"/>
    <property type="match status" value="1"/>
</dbReference>
<dbReference type="GO" id="GO:0004798">
    <property type="term" value="F:dTMP kinase activity"/>
    <property type="evidence" value="ECO:0007669"/>
    <property type="project" value="UniProtKB-UniRule"/>
</dbReference>
<gene>
    <name evidence="8 10" type="primary">tmk</name>
    <name evidence="10" type="ORF">CCUN_0902</name>
</gene>
<dbReference type="GO" id="GO:0005524">
    <property type="term" value="F:ATP binding"/>
    <property type="evidence" value="ECO:0007669"/>
    <property type="project" value="UniProtKB-UniRule"/>
</dbReference>
<dbReference type="HAMAP" id="MF_00165">
    <property type="entry name" value="Thymidylate_kinase"/>
    <property type="match status" value="1"/>
</dbReference>
<dbReference type="GO" id="GO:0006235">
    <property type="term" value="P:dTTP biosynthetic process"/>
    <property type="evidence" value="ECO:0007669"/>
    <property type="project" value="UniProtKB-UniRule"/>
</dbReference>
<evidence type="ECO:0000256" key="8">
    <source>
        <dbReference type="HAMAP-Rule" id="MF_00165"/>
    </source>
</evidence>
<keyword evidence="4 8" id="KW-0547">Nucleotide-binding</keyword>
<keyword evidence="2 8" id="KW-0808">Transferase</keyword>
<keyword evidence="5 8" id="KW-0418">Kinase</keyword>
<dbReference type="GO" id="GO:0006233">
    <property type="term" value="P:dTDP biosynthetic process"/>
    <property type="evidence" value="ECO:0007669"/>
    <property type="project" value="InterPro"/>
</dbReference>
<feature type="domain" description="Thymidylate kinase-like" evidence="9">
    <location>
        <begin position="5"/>
        <end position="187"/>
    </location>
</feature>
<dbReference type="SUPFAM" id="SSF52540">
    <property type="entry name" value="P-loop containing nucleoside triphosphate hydrolases"/>
    <property type="match status" value="1"/>
</dbReference>
<protein>
    <recommendedName>
        <fullName evidence="8">Thymidylate kinase</fullName>
        <ecNumber evidence="8">2.7.4.9</ecNumber>
    </recommendedName>
    <alternativeName>
        <fullName evidence="8">dTMP kinase</fullName>
    </alternativeName>
</protein>
<evidence type="ECO:0000256" key="1">
    <source>
        <dbReference type="ARBA" id="ARBA00009776"/>
    </source>
</evidence>
<name>A0A1W6BWQ1_9BACT</name>
<dbReference type="GO" id="GO:0005829">
    <property type="term" value="C:cytosol"/>
    <property type="evidence" value="ECO:0007669"/>
    <property type="project" value="TreeGrafter"/>
</dbReference>
<evidence type="ECO:0000256" key="7">
    <source>
        <dbReference type="ARBA" id="ARBA00048743"/>
    </source>
</evidence>
<dbReference type="EMBL" id="CP020867">
    <property type="protein sequence ID" value="ARJ56512.1"/>
    <property type="molecule type" value="Genomic_DNA"/>
</dbReference>
<evidence type="ECO:0000256" key="6">
    <source>
        <dbReference type="ARBA" id="ARBA00022840"/>
    </source>
</evidence>
<accession>A0A1W6BWQ1</accession>
<dbReference type="eggNOG" id="COG0125">
    <property type="taxonomic scope" value="Bacteria"/>
</dbReference>
<dbReference type="Proteomes" id="UP000192902">
    <property type="component" value="Chromosome"/>
</dbReference>
<dbReference type="InterPro" id="IPR039430">
    <property type="entry name" value="Thymidylate_kin-like_dom"/>
</dbReference>
<comment type="function">
    <text evidence="8">Phosphorylation of dTMP to form dTDP in both de novo and salvage pathways of dTTP synthesis.</text>
</comment>
<evidence type="ECO:0000256" key="3">
    <source>
        <dbReference type="ARBA" id="ARBA00022727"/>
    </source>
</evidence>
<comment type="similarity">
    <text evidence="1 8">Belongs to the thymidylate kinase family.</text>
</comment>
<dbReference type="PANTHER" id="PTHR10344:SF4">
    <property type="entry name" value="UMP-CMP KINASE 2, MITOCHONDRIAL"/>
    <property type="match status" value="1"/>
</dbReference>
<dbReference type="Gene3D" id="3.40.50.300">
    <property type="entry name" value="P-loop containing nucleotide triphosphate hydrolases"/>
    <property type="match status" value="1"/>
</dbReference>
<dbReference type="PANTHER" id="PTHR10344">
    <property type="entry name" value="THYMIDYLATE KINASE"/>
    <property type="match status" value="1"/>
</dbReference>
<evidence type="ECO:0000256" key="4">
    <source>
        <dbReference type="ARBA" id="ARBA00022741"/>
    </source>
</evidence>
<dbReference type="NCBIfam" id="TIGR00041">
    <property type="entry name" value="DTMP_kinase"/>
    <property type="match status" value="1"/>
</dbReference>
<dbReference type="AlphaFoldDB" id="A0A1W6BWQ1"/>
<dbReference type="Pfam" id="PF02223">
    <property type="entry name" value="Thymidylate_kin"/>
    <property type="match status" value="1"/>
</dbReference>
<dbReference type="InterPro" id="IPR018094">
    <property type="entry name" value="Thymidylate_kinase"/>
</dbReference>
<reference evidence="10 11" key="1">
    <citation type="submission" date="2017-04" db="EMBL/GenBank/DDBJ databases">
        <title>Complete genome sequence of the Campylobacter cuniculorum type strain LMG24588.</title>
        <authorList>
            <person name="Miller W.G."/>
            <person name="Yee E."/>
            <person name="Revez J."/>
            <person name="Bono J.L."/>
            <person name="Rossi M."/>
        </authorList>
    </citation>
    <scope>NUCLEOTIDE SEQUENCE [LARGE SCALE GENOMIC DNA]</scope>
    <source>
        <strain evidence="10 11">LMG 24588</strain>
    </source>
</reference>
<evidence type="ECO:0000256" key="2">
    <source>
        <dbReference type="ARBA" id="ARBA00022679"/>
    </source>
</evidence>
<dbReference type="EC" id="2.7.4.9" evidence="8"/>
<dbReference type="STRING" id="1121267.CCUN_0902"/>
<evidence type="ECO:0000313" key="10">
    <source>
        <dbReference type="EMBL" id="ARJ56512.1"/>
    </source>
</evidence>
<dbReference type="InterPro" id="IPR027417">
    <property type="entry name" value="P-loop_NTPase"/>
</dbReference>
<dbReference type="OrthoDB" id="9774907at2"/>
<evidence type="ECO:0000256" key="5">
    <source>
        <dbReference type="ARBA" id="ARBA00022777"/>
    </source>
</evidence>
<feature type="binding site" evidence="8">
    <location>
        <begin position="7"/>
        <end position="14"/>
    </location>
    <ligand>
        <name>ATP</name>
        <dbReference type="ChEBI" id="CHEBI:30616"/>
    </ligand>
</feature>